<evidence type="ECO:0000256" key="4">
    <source>
        <dbReference type="ARBA" id="ARBA00022825"/>
    </source>
</evidence>
<dbReference type="PANTHER" id="PTHR42776">
    <property type="entry name" value="SERINE PEPTIDASE S9 FAMILY MEMBER"/>
    <property type="match status" value="1"/>
</dbReference>
<sequence length="676" mass="74860">MTTKRALTAEDLRNLNIIGDPQLSPDGQTLAMIRTRITDEDEYETHLFVQKHTDNEPKQWTFGAGRVFSPRFSPDGQTLAYTRTKAKGEKPQLYLQSLDGGEAKQVTELDGGAGEPFWAPDGRRVLFSTSFEGGQAVPAENEDTVKNNGKDEKSKPFVVERLKYKSDAAGFHDGKTKQLAVLTVSDGQVEFFSDDVYDHTPNGWSPDGEQIVYTANKAPDDTLISDIYTVDTKTNEHTCLTGQEGMFSNGTFSPDGKTIACFGHEKEYLGATQAKVWLIDPLSSKRSVLTASWDVNVGDTMIGDSRAGDTEPGPVFSNNGDAVYVRASTEGNTQLYHVSVKNGDVTQLTHGEQHVYSASIDPDRGEAVVGISTPLNPGELYRLSLTGSGETTPLTAMNAEFLQEIHVSEAEEIRTRSTDGGEVQGWLLKPYQFDDNTSYPGVLEIHGGPHAMYGNTFFHELQLLAAKGFAVFYSNPRGSHGYGQQFVNAVRGDYGGMDYEDLMAFTDAVTARYPWIDSNRLGVTGGSYGGFMTNWILGQTDRFQAGATLRCISNWLSFYGVSDIGYFFTEWEVGADFLQDTDTLWNHSPIKYVNNITAPLLILHGEKDYRCPVEQAEQLFVALKMRGQDPRFVRFPEANHELSRSGPPHLRIARLDELTSWFKKHLLESEPTNTAL</sequence>
<protein>
    <submittedName>
        <fullName evidence="6">Dipeptidyl aminopeptidase/acylaminoacyl peptidase</fullName>
    </submittedName>
</protein>
<dbReference type="InterPro" id="IPR001375">
    <property type="entry name" value="Peptidase_S9_cat"/>
</dbReference>
<dbReference type="GO" id="GO:0004177">
    <property type="term" value="F:aminopeptidase activity"/>
    <property type="evidence" value="ECO:0007669"/>
    <property type="project" value="UniProtKB-KW"/>
</dbReference>
<dbReference type="InterPro" id="IPR029058">
    <property type="entry name" value="AB_hydrolase_fold"/>
</dbReference>
<organism evidence="6 7">
    <name type="scientific">Salisediminibacterium halotolerans</name>
    <dbReference type="NCBI Taxonomy" id="517425"/>
    <lineage>
        <taxon>Bacteria</taxon>
        <taxon>Bacillati</taxon>
        <taxon>Bacillota</taxon>
        <taxon>Bacilli</taxon>
        <taxon>Bacillales</taxon>
        <taxon>Bacillaceae</taxon>
        <taxon>Salisediminibacterium</taxon>
    </lineage>
</organism>
<gene>
    <name evidence="6" type="ORF">SAMN05444126_1196</name>
</gene>
<evidence type="ECO:0000313" key="6">
    <source>
        <dbReference type="EMBL" id="SES18313.1"/>
    </source>
</evidence>
<accession>A0A1H9VAL9</accession>
<dbReference type="AlphaFoldDB" id="A0A1H9VAL9"/>
<comment type="similarity">
    <text evidence="1">Belongs to the peptidase S9C family.</text>
</comment>
<name>A0A1H9VAL9_9BACI</name>
<dbReference type="EMBL" id="FOGV01000019">
    <property type="protein sequence ID" value="SES18313.1"/>
    <property type="molecule type" value="Genomic_DNA"/>
</dbReference>
<dbReference type="Gene3D" id="2.120.10.30">
    <property type="entry name" value="TolB, C-terminal domain"/>
    <property type="match status" value="2"/>
</dbReference>
<dbReference type="SUPFAM" id="SSF53474">
    <property type="entry name" value="alpha/beta-Hydrolases"/>
    <property type="match status" value="1"/>
</dbReference>
<dbReference type="OrthoDB" id="108903at2"/>
<dbReference type="Pfam" id="PF00326">
    <property type="entry name" value="Peptidase_S9"/>
    <property type="match status" value="1"/>
</dbReference>
<dbReference type="InterPro" id="IPR015943">
    <property type="entry name" value="WD40/YVTN_repeat-like_dom_sf"/>
</dbReference>
<dbReference type="InterPro" id="IPR011042">
    <property type="entry name" value="6-blade_b-propeller_TolB-like"/>
</dbReference>
<evidence type="ECO:0000259" key="5">
    <source>
        <dbReference type="Pfam" id="PF00326"/>
    </source>
</evidence>
<keyword evidence="4" id="KW-0720">Serine protease</keyword>
<dbReference type="RefSeq" id="WP_093073578.1">
    <property type="nucleotide sequence ID" value="NZ_FOGV01000019.1"/>
</dbReference>
<keyword evidence="7" id="KW-1185">Reference proteome</keyword>
<keyword evidence="6" id="KW-0031">Aminopeptidase</keyword>
<evidence type="ECO:0000256" key="2">
    <source>
        <dbReference type="ARBA" id="ARBA00022670"/>
    </source>
</evidence>
<proteinExistence type="inferred from homology"/>
<comment type="caution">
    <text evidence="6">The sequence shown here is derived from an EMBL/GenBank/DDBJ whole genome shotgun (WGS) entry which is preliminary data.</text>
</comment>
<dbReference type="PANTHER" id="PTHR42776:SF27">
    <property type="entry name" value="DIPEPTIDYL PEPTIDASE FAMILY MEMBER 6"/>
    <property type="match status" value="1"/>
</dbReference>
<dbReference type="Gene3D" id="3.40.50.1820">
    <property type="entry name" value="alpha/beta hydrolase"/>
    <property type="match status" value="1"/>
</dbReference>
<dbReference type="Proteomes" id="UP000199318">
    <property type="component" value="Unassembled WGS sequence"/>
</dbReference>
<feature type="domain" description="Peptidase S9 prolyl oligopeptidase catalytic" evidence="5">
    <location>
        <begin position="456"/>
        <end position="666"/>
    </location>
</feature>
<evidence type="ECO:0000256" key="1">
    <source>
        <dbReference type="ARBA" id="ARBA00010040"/>
    </source>
</evidence>
<dbReference type="SUPFAM" id="SSF82171">
    <property type="entry name" value="DPP6 N-terminal domain-like"/>
    <property type="match status" value="1"/>
</dbReference>
<evidence type="ECO:0000313" key="7">
    <source>
        <dbReference type="Proteomes" id="UP000199318"/>
    </source>
</evidence>
<keyword evidence="3" id="KW-0378">Hydrolase</keyword>
<keyword evidence="2" id="KW-0645">Protease</keyword>
<reference evidence="7" key="1">
    <citation type="submission" date="2016-10" db="EMBL/GenBank/DDBJ databases">
        <authorList>
            <person name="de Groot N.N."/>
        </authorList>
    </citation>
    <scope>NUCLEOTIDE SEQUENCE [LARGE SCALE GENOMIC DNA]</scope>
    <source>
        <strain evidence="7">10nlg</strain>
    </source>
</reference>
<dbReference type="GO" id="GO:0006508">
    <property type="term" value="P:proteolysis"/>
    <property type="evidence" value="ECO:0007669"/>
    <property type="project" value="UniProtKB-KW"/>
</dbReference>
<dbReference type="InterPro" id="IPR011659">
    <property type="entry name" value="WD40"/>
</dbReference>
<dbReference type="GO" id="GO:0004252">
    <property type="term" value="F:serine-type endopeptidase activity"/>
    <property type="evidence" value="ECO:0007669"/>
    <property type="project" value="TreeGrafter"/>
</dbReference>
<dbReference type="FunFam" id="3.40.50.1820:FF:000028">
    <property type="entry name" value="S9 family peptidase"/>
    <property type="match status" value="1"/>
</dbReference>
<dbReference type="STRING" id="1464123.SAMN05444126_1196"/>
<dbReference type="Pfam" id="PF07676">
    <property type="entry name" value="PD40"/>
    <property type="match status" value="3"/>
</dbReference>
<dbReference type="Gene3D" id="2.130.10.10">
    <property type="entry name" value="YVTN repeat-like/Quinoprotein amine dehydrogenase"/>
    <property type="match status" value="1"/>
</dbReference>
<evidence type="ECO:0000256" key="3">
    <source>
        <dbReference type="ARBA" id="ARBA00022801"/>
    </source>
</evidence>